<dbReference type="PROSITE" id="PS50011">
    <property type="entry name" value="PROTEIN_KINASE_DOM"/>
    <property type="match status" value="1"/>
</dbReference>
<dbReference type="Pfam" id="PF00069">
    <property type="entry name" value="Pkinase"/>
    <property type="match status" value="1"/>
</dbReference>
<gene>
    <name evidence="12" type="ORF">OKIOD_LOCUS3686</name>
</gene>
<evidence type="ECO:0000256" key="7">
    <source>
        <dbReference type="ARBA" id="ARBA00047899"/>
    </source>
</evidence>
<feature type="compositionally biased region" description="Low complexity" evidence="10">
    <location>
        <begin position="365"/>
        <end position="377"/>
    </location>
</feature>
<feature type="compositionally biased region" description="Basic and acidic residues" evidence="10">
    <location>
        <begin position="441"/>
        <end position="451"/>
    </location>
</feature>
<dbReference type="SMART" id="SM00220">
    <property type="entry name" value="S_TKc"/>
    <property type="match status" value="1"/>
</dbReference>
<evidence type="ECO:0000259" key="11">
    <source>
        <dbReference type="PROSITE" id="PS50011"/>
    </source>
</evidence>
<dbReference type="Proteomes" id="UP001158576">
    <property type="component" value="Chromosome PAR"/>
</dbReference>
<evidence type="ECO:0000256" key="9">
    <source>
        <dbReference type="PROSITE-ProRule" id="PRU10141"/>
    </source>
</evidence>
<evidence type="ECO:0000313" key="12">
    <source>
        <dbReference type="EMBL" id="CAG5089210.1"/>
    </source>
</evidence>
<dbReference type="InterPro" id="IPR011009">
    <property type="entry name" value="Kinase-like_dom_sf"/>
</dbReference>
<dbReference type="EMBL" id="OU015568">
    <property type="protein sequence ID" value="CAG5089210.1"/>
    <property type="molecule type" value="Genomic_DNA"/>
</dbReference>
<evidence type="ECO:0000256" key="5">
    <source>
        <dbReference type="ARBA" id="ARBA00022777"/>
    </source>
</evidence>
<feature type="compositionally biased region" description="Polar residues" evidence="10">
    <location>
        <begin position="452"/>
        <end position="463"/>
    </location>
</feature>
<dbReference type="CDD" id="cd14132">
    <property type="entry name" value="STKc_CK2_alpha"/>
    <property type="match status" value="1"/>
</dbReference>
<keyword evidence="6 9" id="KW-0067">ATP-binding</keyword>
<evidence type="ECO:0000256" key="1">
    <source>
        <dbReference type="ARBA" id="ARBA00012513"/>
    </source>
</evidence>
<dbReference type="SUPFAM" id="SSF56112">
    <property type="entry name" value="Protein kinase-like (PK-like)"/>
    <property type="match status" value="1"/>
</dbReference>
<evidence type="ECO:0000256" key="2">
    <source>
        <dbReference type="ARBA" id="ARBA00022527"/>
    </source>
</evidence>
<evidence type="ECO:0000256" key="8">
    <source>
        <dbReference type="ARBA" id="ARBA00048679"/>
    </source>
</evidence>
<keyword evidence="5" id="KW-0418">Kinase</keyword>
<reference evidence="12 13" key="1">
    <citation type="submission" date="2021-04" db="EMBL/GenBank/DDBJ databases">
        <authorList>
            <person name="Bliznina A."/>
        </authorList>
    </citation>
    <scope>NUCLEOTIDE SEQUENCE [LARGE SCALE GENOMIC DNA]</scope>
</reference>
<dbReference type="PANTHER" id="PTHR24054">
    <property type="entry name" value="CASEIN KINASE II SUBUNIT ALPHA"/>
    <property type="match status" value="1"/>
</dbReference>
<comment type="catalytic activity">
    <reaction evidence="8">
        <text>L-seryl-[protein] + ATP = O-phospho-L-seryl-[protein] + ADP + H(+)</text>
        <dbReference type="Rhea" id="RHEA:17989"/>
        <dbReference type="Rhea" id="RHEA-COMP:9863"/>
        <dbReference type="Rhea" id="RHEA-COMP:11604"/>
        <dbReference type="ChEBI" id="CHEBI:15378"/>
        <dbReference type="ChEBI" id="CHEBI:29999"/>
        <dbReference type="ChEBI" id="CHEBI:30616"/>
        <dbReference type="ChEBI" id="CHEBI:83421"/>
        <dbReference type="ChEBI" id="CHEBI:456216"/>
        <dbReference type="EC" id="2.7.11.1"/>
    </reaction>
</comment>
<feature type="compositionally biased region" description="Basic and acidic residues" evidence="10">
    <location>
        <begin position="481"/>
        <end position="493"/>
    </location>
</feature>
<dbReference type="PANTHER" id="PTHR24054:SF0">
    <property type="entry name" value="CASEIN KINASE II SUBUNIT ALPHA"/>
    <property type="match status" value="1"/>
</dbReference>
<proteinExistence type="predicted"/>
<keyword evidence="4 9" id="KW-0547">Nucleotide-binding</keyword>
<dbReference type="Gene3D" id="3.30.200.20">
    <property type="entry name" value="Phosphorylase Kinase, domain 1"/>
    <property type="match status" value="1"/>
</dbReference>
<dbReference type="PROSITE" id="PS00108">
    <property type="entry name" value="PROTEIN_KINASE_ST"/>
    <property type="match status" value="1"/>
</dbReference>
<comment type="catalytic activity">
    <reaction evidence="7">
        <text>L-threonyl-[protein] + ATP = O-phospho-L-threonyl-[protein] + ADP + H(+)</text>
        <dbReference type="Rhea" id="RHEA:46608"/>
        <dbReference type="Rhea" id="RHEA-COMP:11060"/>
        <dbReference type="Rhea" id="RHEA-COMP:11605"/>
        <dbReference type="ChEBI" id="CHEBI:15378"/>
        <dbReference type="ChEBI" id="CHEBI:30013"/>
        <dbReference type="ChEBI" id="CHEBI:30616"/>
        <dbReference type="ChEBI" id="CHEBI:61977"/>
        <dbReference type="ChEBI" id="CHEBI:456216"/>
        <dbReference type="EC" id="2.7.11.1"/>
    </reaction>
</comment>
<protein>
    <recommendedName>
        <fullName evidence="1">non-specific serine/threonine protein kinase</fullName>
        <ecNumber evidence="1">2.7.11.1</ecNumber>
    </recommendedName>
</protein>
<sequence length="925" mass="106133">MDDFILFLSCGPFPPETKSSLGGKRHTARIQAVPDEPNEELRQVSWSVRANPTIHTLPHAYVPEALEKLVDYAKEKCPIVIFLILDEVPNEPWMVDILKLLIDRTSPTYKRQVIVRVASSNPQEVDESVQELFEALGSFGKTIIPVTEANPYPWSCYLDFCLPFESTVFSMIAHSMDPVSVDMYLPNTQRNAARFIDILWSNASSNLNLNNLTGIELEVILPGRVERALKSMLDGGLMILSTNGYMKTCYWALMPTEEGFTLLGIQSSPSEKSSMPIKGLKQITTGIICEEMFTDPNFNFERLELEMTECSEPVSFEHVSLRDALKSEMDNMRNDEPAVKPPELDAVFFSPGKIVANTKAIEDSVSSVASDAVSKSSPPSPIKRIMSKHSQPTAVVTERPFETASASSKKASELENIKRLNSITTRPRSRSRLSTSSRSSRIKDATEKENAKQQTRVAPSAQQRLSFKRSSSSSTKVISRRLTESDLGRKSLRNETPSLRPPATPINSSKPVEFSGSEKKKAILAVIKKELSKIKLDKKDPVYFPVVKKLHEMTRGVLRDLKVDRKALILIMENTRKIMVMLFRMVTPSRARNYAEANTHRPREYWDYESHVVEWGNQDDYQLVRKLGRGKYSEVFEAINVTNNDKCVVKILKPVKKKKIKREIKILKNLAGGPNIISLLDIVKDPVSRTPALIFEHVNNTDFKQLYQTLTDYDTRYYIFEILKALDFCHSMGIMHRDVKPHNVMIDHQQRKLRLIDWGLAEFYHPGQDYNVRVASRYFKGPELLVDYQYYDYSLDMWSLGCMLASMIFRKEPFFHGHDNYDQLVRIAKVLGTEDLYDYLDKYNCELDPRFNDILGRHSRKRWERFVHAENQHLVTNEAIDFLDKLLRYDHNTRLTAREAMDHPYFYPIAREQIKPDQIKDETQA</sequence>
<dbReference type="InterPro" id="IPR045216">
    <property type="entry name" value="CK2_alpha"/>
</dbReference>
<keyword evidence="13" id="KW-1185">Reference proteome</keyword>
<evidence type="ECO:0000256" key="3">
    <source>
        <dbReference type="ARBA" id="ARBA00022679"/>
    </source>
</evidence>
<feature type="domain" description="Protein kinase" evidence="11">
    <location>
        <begin position="621"/>
        <end position="906"/>
    </location>
</feature>
<dbReference type="InterPro" id="IPR017441">
    <property type="entry name" value="Protein_kinase_ATP_BS"/>
</dbReference>
<dbReference type="Gene3D" id="1.10.510.10">
    <property type="entry name" value="Transferase(Phosphotransferase) domain 1"/>
    <property type="match status" value="1"/>
</dbReference>
<keyword evidence="2" id="KW-0723">Serine/threonine-protein kinase</keyword>
<feature type="binding site" evidence="9">
    <location>
        <position position="650"/>
    </location>
    <ligand>
        <name>ATP</name>
        <dbReference type="ChEBI" id="CHEBI:30616"/>
    </ligand>
</feature>
<evidence type="ECO:0000256" key="10">
    <source>
        <dbReference type="SAM" id="MobiDB-lite"/>
    </source>
</evidence>
<evidence type="ECO:0000256" key="4">
    <source>
        <dbReference type="ARBA" id="ARBA00022741"/>
    </source>
</evidence>
<keyword evidence="3" id="KW-0808">Transferase</keyword>
<feature type="region of interest" description="Disordered" evidence="10">
    <location>
        <begin position="365"/>
        <end position="513"/>
    </location>
</feature>
<organism evidence="12 13">
    <name type="scientific">Oikopleura dioica</name>
    <name type="common">Tunicate</name>
    <dbReference type="NCBI Taxonomy" id="34765"/>
    <lineage>
        <taxon>Eukaryota</taxon>
        <taxon>Metazoa</taxon>
        <taxon>Chordata</taxon>
        <taxon>Tunicata</taxon>
        <taxon>Appendicularia</taxon>
        <taxon>Copelata</taxon>
        <taxon>Oikopleuridae</taxon>
        <taxon>Oikopleura</taxon>
    </lineage>
</organism>
<accession>A0ABN7S1Z2</accession>
<evidence type="ECO:0000313" key="13">
    <source>
        <dbReference type="Proteomes" id="UP001158576"/>
    </source>
</evidence>
<dbReference type="EC" id="2.7.11.1" evidence="1"/>
<evidence type="ECO:0000256" key="6">
    <source>
        <dbReference type="ARBA" id="ARBA00022840"/>
    </source>
</evidence>
<dbReference type="InterPro" id="IPR008271">
    <property type="entry name" value="Ser/Thr_kinase_AS"/>
</dbReference>
<dbReference type="PROSITE" id="PS00107">
    <property type="entry name" value="PROTEIN_KINASE_ATP"/>
    <property type="match status" value="1"/>
</dbReference>
<feature type="compositionally biased region" description="Low complexity" evidence="10">
    <location>
        <begin position="464"/>
        <end position="477"/>
    </location>
</feature>
<name>A0ABN7S1Z2_OIKDI</name>
<dbReference type="InterPro" id="IPR000719">
    <property type="entry name" value="Prot_kinase_dom"/>
</dbReference>
<feature type="compositionally biased region" description="Low complexity" evidence="10">
    <location>
        <begin position="422"/>
        <end position="439"/>
    </location>
</feature>